<keyword evidence="7" id="KW-0746">Sphingolipid metabolism</keyword>
<protein>
    <recommendedName>
        <fullName evidence="19">Sphingosine-1-phosphate lyase 1</fullName>
        <ecNumber evidence="15">4.1.2.27</ecNumber>
    </recommendedName>
    <alternativeName>
        <fullName evidence="16">Sphingosine-1-phosphate aldolase</fullName>
    </alternativeName>
</protein>
<evidence type="ECO:0000313" key="22">
    <source>
        <dbReference type="Ensembl" id="ENSPCEP00000005052.1"/>
    </source>
</evidence>
<evidence type="ECO:0000256" key="9">
    <source>
        <dbReference type="ARBA" id="ARBA00022989"/>
    </source>
</evidence>
<dbReference type="InterPro" id="IPR050477">
    <property type="entry name" value="GrpII_AminoAcid_Decarb"/>
</dbReference>
<proteinExistence type="inferred from homology"/>
<dbReference type="Gene3D" id="3.40.640.10">
    <property type="entry name" value="Type I PLP-dependent aspartate aminotransferase-like (Major domain)"/>
    <property type="match status" value="1"/>
</dbReference>
<reference evidence="22" key="2">
    <citation type="submission" date="2025-09" db="UniProtKB">
        <authorList>
            <consortium name="Ensembl"/>
        </authorList>
    </citation>
    <scope>IDENTIFICATION</scope>
</reference>
<keyword evidence="6 20" id="KW-0663">Pyridoxal phosphate</keyword>
<keyword evidence="4" id="KW-0812">Transmembrane</keyword>
<evidence type="ECO:0000256" key="7">
    <source>
        <dbReference type="ARBA" id="ARBA00022919"/>
    </source>
</evidence>
<evidence type="ECO:0000256" key="18">
    <source>
        <dbReference type="ARBA" id="ARBA00060475"/>
    </source>
</evidence>
<dbReference type="FunFam" id="6.10.140.2150:FF:000001">
    <property type="entry name" value="Sphingosine-1-phosphate lyase 1"/>
    <property type="match status" value="1"/>
</dbReference>
<evidence type="ECO:0000256" key="17">
    <source>
        <dbReference type="ARBA" id="ARBA00053536"/>
    </source>
</evidence>
<accession>A0A8C8RI17</accession>
<keyword evidence="13 21" id="KW-0456">Lyase</keyword>
<dbReference type="InterPro" id="IPR002129">
    <property type="entry name" value="PyrdxlP-dep_de-COase"/>
</dbReference>
<dbReference type="InterPro" id="IPR015424">
    <property type="entry name" value="PyrdxlP-dep_Trfase"/>
</dbReference>
<evidence type="ECO:0000256" key="1">
    <source>
        <dbReference type="ARBA" id="ARBA00001933"/>
    </source>
</evidence>
<keyword evidence="9" id="KW-1133">Transmembrane helix</keyword>
<evidence type="ECO:0000256" key="2">
    <source>
        <dbReference type="ARBA" id="ARBA00004760"/>
    </source>
</evidence>
<dbReference type="Pfam" id="PF00282">
    <property type="entry name" value="Pyridoxal_deC"/>
    <property type="match status" value="1"/>
</dbReference>
<dbReference type="InterPro" id="IPR015421">
    <property type="entry name" value="PyrdxlP-dep_Trfase_major"/>
</dbReference>
<name>A0A8C8RI17_9SAUR</name>
<dbReference type="InterPro" id="IPR015422">
    <property type="entry name" value="PyrdxlP-dep_Trfase_small"/>
</dbReference>
<evidence type="ECO:0000256" key="12">
    <source>
        <dbReference type="ARBA" id="ARBA00023136"/>
    </source>
</evidence>
<evidence type="ECO:0000256" key="16">
    <source>
        <dbReference type="ARBA" id="ARBA00042568"/>
    </source>
</evidence>
<keyword evidence="23" id="KW-1185">Reference proteome</keyword>
<comment type="similarity">
    <text evidence="14">Belongs to the group II decarboxylase family. Sphingosine-1-phosphate lyase subfamily.</text>
</comment>
<keyword evidence="8" id="KW-0735">Signal-anchor</keyword>
<dbReference type="Proteomes" id="UP000694393">
    <property type="component" value="Unplaced"/>
</dbReference>
<keyword evidence="12" id="KW-0472">Membrane</keyword>
<dbReference type="EC" id="4.1.2.27" evidence="15"/>
<dbReference type="Ensembl" id="ENSPCET00000005231.1">
    <property type="protein sequence ID" value="ENSPCEP00000005052.1"/>
    <property type="gene ID" value="ENSPCEG00000004114.1"/>
</dbReference>
<evidence type="ECO:0000313" key="23">
    <source>
        <dbReference type="Proteomes" id="UP000694393"/>
    </source>
</evidence>
<dbReference type="SUPFAM" id="SSF53383">
    <property type="entry name" value="PLP-dependent transferases"/>
    <property type="match status" value="1"/>
</dbReference>
<dbReference type="PANTHER" id="PTHR42735">
    <property type="match status" value="1"/>
</dbReference>
<keyword evidence="11" id="KW-0443">Lipid metabolism</keyword>
<evidence type="ECO:0000256" key="8">
    <source>
        <dbReference type="ARBA" id="ARBA00022968"/>
    </source>
</evidence>
<evidence type="ECO:0000256" key="13">
    <source>
        <dbReference type="ARBA" id="ARBA00023239"/>
    </source>
</evidence>
<dbReference type="GO" id="GO:0008117">
    <property type="term" value="F:sphinganine-1-phosphate aldolase activity"/>
    <property type="evidence" value="ECO:0007669"/>
    <property type="project" value="UniProtKB-EC"/>
</dbReference>
<comment type="pathway">
    <text evidence="2">Lipid metabolism; sphingolipid metabolism.</text>
</comment>
<dbReference type="FunFam" id="3.40.640.10:FF:000020">
    <property type="entry name" value="sphingosine-1-phosphate lyase 1"/>
    <property type="match status" value="1"/>
</dbReference>
<comment type="cofactor">
    <cofactor evidence="1 20 21">
        <name>pyridoxal 5'-phosphate</name>
        <dbReference type="ChEBI" id="CHEBI:597326"/>
    </cofactor>
</comment>
<feature type="modified residue" description="N6-(pyridoxal phosphate)lysine" evidence="20">
    <location>
        <position position="346"/>
    </location>
</feature>
<keyword evidence="10" id="KW-0944">Nitration</keyword>
<evidence type="ECO:0000256" key="11">
    <source>
        <dbReference type="ARBA" id="ARBA00023098"/>
    </source>
</evidence>
<organism evidence="22 23">
    <name type="scientific">Pelusios castaneus</name>
    <name type="common">West African mud turtle</name>
    <dbReference type="NCBI Taxonomy" id="367368"/>
    <lineage>
        <taxon>Eukaryota</taxon>
        <taxon>Metazoa</taxon>
        <taxon>Chordata</taxon>
        <taxon>Craniata</taxon>
        <taxon>Vertebrata</taxon>
        <taxon>Euteleostomi</taxon>
        <taxon>Archelosauria</taxon>
        <taxon>Testudinata</taxon>
        <taxon>Testudines</taxon>
        <taxon>Pleurodira</taxon>
        <taxon>Pelomedusidae</taxon>
        <taxon>Pelusios</taxon>
    </lineage>
</organism>
<dbReference type="GO" id="GO:0005789">
    <property type="term" value="C:endoplasmic reticulum membrane"/>
    <property type="evidence" value="ECO:0007669"/>
    <property type="project" value="UniProtKB-SubCell"/>
</dbReference>
<keyword evidence="5" id="KW-0256">Endoplasmic reticulum</keyword>
<evidence type="ECO:0000256" key="10">
    <source>
        <dbReference type="ARBA" id="ARBA00023074"/>
    </source>
</evidence>
<evidence type="ECO:0000256" key="21">
    <source>
        <dbReference type="RuleBase" id="RU000382"/>
    </source>
</evidence>
<comment type="function">
    <text evidence="17">Cleaves phosphorylated sphingoid bases (PSBs), such as sphingosine-1-phosphate, into fatty aldehydes and phosphoethanolamine. Elevates stress-induced ceramide production and apoptosis. Required for global lipid homeostasis in liver and cholesterol homeostasis in fibroblasts. Involved in the regulation of pro-inflammatory response and neutrophil trafficking. Modulates neuronal autophagy via phosphoethanolamine production which regulates accumulation of aggregate-prone proteins such as APP. Seems to play a role in establishing neuronal contact sites and axonal maintenance.</text>
</comment>
<evidence type="ECO:0000256" key="6">
    <source>
        <dbReference type="ARBA" id="ARBA00022898"/>
    </source>
</evidence>
<dbReference type="PANTHER" id="PTHR42735:SF6">
    <property type="entry name" value="SPHINGOSINE-1-PHOSPHATE LYASE 1"/>
    <property type="match status" value="1"/>
</dbReference>
<dbReference type="GO" id="GO:0030149">
    <property type="term" value="P:sphingolipid catabolic process"/>
    <property type="evidence" value="ECO:0007669"/>
    <property type="project" value="TreeGrafter"/>
</dbReference>
<dbReference type="CDD" id="cd06450">
    <property type="entry name" value="DOPA_deC_like"/>
    <property type="match status" value="1"/>
</dbReference>
<dbReference type="Gene3D" id="3.90.1150.10">
    <property type="entry name" value="Aspartate Aminotransferase, domain 1"/>
    <property type="match status" value="1"/>
</dbReference>
<evidence type="ECO:0000256" key="15">
    <source>
        <dbReference type="ARBA" id="ARBA00038965"/>
    </source>
</evidence>
<evidence type="ECO:0000256" key="14">
    <source>
        <dbReference type="ARBA" id="ARBA00038302"/>
    </source>
</evidence>
<reference evidence="22" key="1">
    <citation type="submission" date="2025-08" db="UniProtKB">
        <authorList>
            <consortium name="Ensembl"/>
        </authorList>
    </citation>
    <scope>IDENTIFICATION</scope>
</reference>
<evidence type="ECO:0000256" key="19">
    <source>
        <dbReference type="ARBA" id="ARBA00069333"/>
    </source>
</evidence>
<dbReference type="AlphaFoldDB" id="A0A8C8RI17"/>
<comment type="subcellular location">
    <subcellularLocation>
        <location evidence="18">Endoplasmic reticulum membrane</location>
        <topology evidence="18">Single-pass type III membrane protein</topology>
        <orientation evidence="18">Cytoplasmic side</orientation>
    </subcellularLocation>
</comment>
<evidence type="ECO:0000256" key="20">
    <source>
        <dbReference type="PIRSR" id="PIRSR602129-50"/>
    </source>
</evidence>
<evidence type="ECO:0000256" key="5">
    <source>
        <dbReference type="ARBA" id="ARBA00022824"/>
    </source>
</evidence>
<dbReference type="Gene3D" id="6.10.140.2150">
    <property type="match status" value="1"/>
</dbReference>
<dbReference type="GO" id="GO:0030170">
    <property type="term" value="F:pyridoxal phosphate binding"/>
    <property type="evidence" value="ECO:0007669"/>
    <property type="project" value="InterPro"/>
</dbReference>
<evidence type="ECO:0000256" key="4">
    <source>
        <dbReference type="ARBA" id="ARBA00022692"/>
    </source>
</evidence>
<sequence>MDTFVLYKEIVLMYLEKARNIVNEQCAGIEPWQLIGSTFASTLVMVWLHNILFQPESLRSRSKKWFFKAVRKLPFVGTIIQKQLDKALDDVASGLTFLSDAKGYIKALPAQGMSQPAVLEKMKEYSSMGEVQWEDGKVSGTVYSGEEKLTHLLVKVYEEFAWSNPLHPDIFPGLRKMEAEVVRMACTLFNGGPDSCGVMTSGGTESILMACKAYRELAYERGIKHPEMLVPMSVHAAFDKAAHYFGLKIVHIPLTKTMQVDVQAMRRAISKNTAMLVCSAPQFPHGVIDPIEEVAKLALKHRIPFHVDACLGGFLIAFMEKAGFPLQHPFDFRVEGVTSISADTHKYGYAPKGSSVVLYRDKKYRHYQFFVAPDWQGGIYASPTIAGSRSGGIIAACWATMLYMGEDGYVEATKKIISTARFIESELRKIDNILIFGKPEVCVISIGSNTFDIYRLSNLLTTRGWNLNILQFPSSIHLCITLLHTQSGIAEQFLKDVRDCVSEIMKDPKAKTTGRGAIYGMAQSIPDRNMVAEISHAYLDCLYSTDIPSSNKHMNGSPGHH</sequence>
<evidence type="ECO:0000256" key="3">
    <source>
        <dbReference type="ARBA" id="ARBA00004991"/>
    </source>
</evidence>
<dbReference type="FunFam" id="3.90.1150.10:FF:000020">
    <property type="entry name" value="Sphingosine-1-phosphate lyase 1"/>
    <property type="match status" value="1"/>
</dbReference>
<comment type="pathway">
    <text evidence="3">Sphingolipid metabolism.</text>
</comment>
<dbReference type="GO" id="GO:0019752">
    <property type="term" value="P:carboxylic acid metabolic process"/>
    <property type="evidence" value="ECO:0007669"/>
    <property type="project" value="InterPro"/>
</dbReference>